<evidence type="ECO:0000313" key="2">
    <source>
        <dbReference type="Proteomes" id="UP000077098"/>
    </source>
</evidence>
<comment type="caution">
    <text evidence="1">The sequence shown here is derived from an EMBL/GenBank/DDBJ whole genome shotgun (WGS) entry which is preliminary data.</text>
</comment>
<organism evidence="1 2">
    <name type="scientific">Agrobacterium tumefaciens</name>
    <dbReference type="NCBI Taxonomy" id="358"/>
    <lineage>
        <taxon>Bacteria</taxon>
        <taxon>Pseudomonadati</taxon>
        <taxon>Pseudomonadota</taxon>
        <taxon>Alphaproteobacteria</taxon>
        <taxon>Hyphomicrobiales</taxon>
        <taxon>Rhizobiaceae</taxon>
        <taxon>Rhizobium/Agrobacterium group</taxon>
        <taxon>Agrobacterium</taxon>
        <taxon>Agrobacterium tumefaciens complex</taxon>
    </lineage>
</organism>
<gene>
    <name evidence="1" type="ORF">A7J57_22040</name>
</gene>
<protein>
    <submittedName>
        <fullName evidence="1">Uncharacterized protein</fullName>
    </submittedName>
</protein>
<dbReference type="AlphaFoldDB" id="A0A176XHK6"/>
<sequence length="128" mass="14122">MSFLPQSGQIAAKRIDQMPKVESLIASAEIKPDPMSSCSVEHFLATIDAAGGRILLTSDELESLETGPGFTKAWQRDLVRIDAGGEWCEGGIVYLTKSGRSFFKAPRPSMPDETIVTRLLRWCSYLSR</sequence>
<reference evidence="1 2" key="1">
    <citation type="submission" date="2016-05" db="EMBL/GenBank/DDBJ databases">
        <authorList>
            <person name="Lavstsen T."/>
            <person name="Jespersen J.S."/>
        </authorList>
    </citation>
    <scope>NUCLEOTIDE SEQUENCE [LARGE SCALE GENOMIC DNA]</scope>
    <source>
        <strain evidence="1 2">KCJ1736</strain>
    </source>
</reference>
<accession>A0A176XHK6</accession>
<evidence type="ECO:0000313" key="1">
    <source>
        <dbReference type="EMBL" id="OAE48368.1"/>
    </source>
</evidence>
<dbReference type="Proteomes" id="UP000077098">
    <property type="component" value="Unassembled WGS sequence"/>
</dbReference>
<proteinExistence type="predicted"/>
<dbReference type="EMBL" id="LXPS01000006">
    <property type="protein sequence ID" value="OAE48368.1"/>
    <property type="molecule type" value="Genomic_DNA"/>
</dbReference>
<name>A0A176XHK6_AGRTU</name>